<proteinExistence type="predicted"/>
<dbReference type="PANTHER" id="PTHR33605:SF3">
    <property type="entry name" value="EARLY NODULIN-LIKE PROTEIN"/>
    <property type="match status" value="1"/>
</dbReference>
<dbReference type="PANTHER" id="PTHR33605">
    <property type="entry name" value="EARLY NODULIN-93"/>
    <property type="match status" value="1"/>
</dbReference>
<keyword evidence="1" id="KW-0812">Transmembrane</keyword>
<evidence type="ECO:0000313" key="2">
    <source>
        <dbReference type="Proteomes" id="UP000818029"/>
    </source>
</evidence>
<evidence type="ECO:0000256" key="1">
    <source>
        <dbReference type="SAM" id="Phobius"/>
    </source>
</evidence>
<dbReference type="RefSeq" id="XP_040952979.1">
    <property type="nucleotide sequence ID" value="XM_041097045.1"/>
</dbReference>
<dbReference type="Proteomes" id="UP000818029">
    <property type="component" value="Chromosome D07"/>
</dbReference>
<accession>A0ABM3AFF3</accession>
<dbReference type="GeneID" id="107953860"/>
<protein>
    <submittedName>
        <fullName evidence="3">Uncharacterized protein isoform X1</fullName>
    </submittedName>
</protein>
<feature type="transmembrane region" description="Helical" evidence="1">
    <location>
        <begin position="78"/>
        <end position="97"/>
    </location>
</feature>
<keyword evidence="2" id="KW-1185">Reference proteome</keyword>
<name>A0ABM3AFF3_GOSHI</name>
<keyword evidence="1" id="KW-0472">Membrane</keyword>
<reference evidence="2" key="1">
    <citation type="journal article" date="2020" name="Nat. Genet.">
        <title>Genomic diversifications of five Gossypium allopolyploid species and their impact on cotton improvement.</title>
        <authorList>
            <person name="Chen Z.J."/>
            <person name="Sreedasyam A."/>
            <person name="Ando A."/>
            <person name="Song Q."/>
            <person name="De Santiago L.M."/>
            <person name="Hulse-Kemp A.M."/>
            <person name="Ding M."/>
            <person name="Ye W."/>
            <person name="Kirkbride R.C."/>
            <person name="Jenkins J."/>
            <person name="Plott C."/>
            <person name="Lovell J."/>
            <person name="Lin Y.M."/>
            <person name="Vaughn R."/>
            <person name="Liu B."/>
            <person name="Simpson S."/>
            <person name="Scheffler B.E."/>
            <person name="Wen L."/>
            <person name="Saski C.A."/>
            <person name="Grover C.E."/>
            <person name="Hu G."/>
            <person name="Conover J.L."/>
            <person name="Carlson J.W."/>
            <person name="Shu S."/>
            <person name="Boston L.B."/>
            <person name="Williams M."/>
            <person name="Peterson D.G."/>
            <person name="McGee K."/>
            <person name="Jones D.C."/>
            <person name="Wendel J.F."/>
            <person name="Stelly D.M."/>
            <person name="Grimwood J."/>
            <person name="Schmutz J."/>
        </authorList>
    </citation>
    <scope>NUCLEOTIDE SEQUENCE [LARGE SCALE GENOMIC DNA]</scope>
    <source>
        <strain evidence="2">cv. TM-1</strain>
    </source>
</reference>
<dbReference type="Pfam" id="PF03386">
    <property type="entry name" value="ENOD93"/>
    <property type="match status" value="1"/>
</dbReference>
<reference evidence="3" key="2">
    <citation type="submission" date="2025-08" db="UniProtKB">
        <authorList>
            <consortium name="RefSeq"/>
        </authorList>
    </citation>
    <scope>IDENTIFICATION</scope>
</reference>
<feature type="transmembrane region" description="Helical" evidence="1">
    <location>
        <begin position="17"/>
        <end position="37"/>
    </location>
</feature>
<sequence>MALAGSLPNQITPHLSLFFKLSSIIILPHLVESNLYFKKMGILSEMRDVWVQRRAKFFIIPSPAEDQKKLRAQQSSQGFFFFWLIILPHLVESNLYFKKVGILSEMRDVWVQRRAKFFIIPSPAEDQKKLRAQQSSQEGIRAGLKAAAITGIFTAVPTLIAVRKVAWAKANLNHTAQALIISGGVF</sequence>
<organism evidence="2 3">
    <name type="scientific">Gossypium hirsutum</name>
    <name type="common">Upland cotton</name>
    <name type="synonym">Gossypium mexicanum</name>
    <dbReference type="NCBI Taxonomy" id="3635"/>
    <lineage>
        <taxon>Eukaryota</taxon>
        <taxon>Viridiplantae</taxon>
        <taxon>Streptophyta</taxon>
        <taxon>Embryophyta</taxon>
        <taxon>Tracheophyta</taxon>
        <taxon>Spermatophyta</taxon>
        <taxon>Magnoliopsida</taxon>
        <taxon>eudicotyledons</taxon>
        <taxon>Gunneridae</taxon>
        <taxon>Pentapetalae</taxon>
        <taxon>rosids</taxon>
        <taxon>malvids</taxon>
        <taxon>Malvales</taxon>
        <taxon>Malvaceae</taxon>
        <taxon>Malvoideae</taxon>
        <taxon>Gossypium</taxon>
    </lineage>
</organism>
<dbReference type="InterPro" id="IPR005050">
    <property type="entry name" value="Enod93"/>
</dbReference>
<evidence type="ECO:0000313" key="3">
    <source>
        <dbReference type="RefSeq" id="XP_040952979.1"/>
    </source>
</evidence>
<keyword evidence="1" id="KW-1133">Transmembrane helix</keyword>
<gene>
    <name evidence="3" type="primary">LOC107953860</name>
</gene>